<evidence type="ECO:0000313" key="3">
    <source>
        <dbReference type="Proteomes" id="UP001139207"/>
    </source>
</evidence>
<evidence type="ECO:0000256" key="1">
    <source>
        <dbReference type="SAM" id="MobiDB-lite"/>
    </source>
</evidence>
<organism evidence="2 3">
    <name type="scientific">Corynebacterium kalidii</name>
    <dbReference type="NCBI Taxonomy" id="2931982"/>
    <lineage>
        <taxon>Bacteria</taxon>
        <taxon>Bacillati</taxon>
        <taxon>Actinomycetota</taxon>
        <taxon>Actinomycetes</taxon>
        <taxon>Mycobacteriales</taxon>
        <taxon>Corynebacteriaceae</taxon>
        <taxon>Corynebacterium</taxon>
    </lineage>
</organism>
<evidence type="ECO:0000313" key="2">
    <source>
        <dbReference type="EMBL" id="MCJ7859262.1"/>
    </source>
</evidence>
<comment type="caution">
    <text evidence="2">The sequence shown here is derived from an EMBL/GenBank/DDBJ whole genome shotgun (WGS) entry which is preliminary data.</text>
</comment>
<proteinExistence type="predicted"/>
<sequence>MAEITEKPREIGHALTVSVGGTSEDNWELRFPQSAKIFAKMGREDSQVTSVLNAVSLPIKRASWRLDPNGSDPDVVRHVSEDLRLPVLGEDQDKPAARRRGRVAWHEHLHSALLALQFGHMFFEQVYAPGTDGREHLVKLAPRRPGSLKRINVAADGGLESIEQSAVTTPGGVSAPASRIPVSRLVAYVHDPKDASWTGSSVLRPAYKHWRLRDRFLMLEADVLDRNGMGVPVYEGSELAQDPQKDLAYGQELAQKVRAGAAAGAAVPAKAKLSLVGVSGQLVSPREAIAYHDSMMARAVLAHFLNLEGKGGSYALAETQSDLFIQSLQTIAEWIADTATQHIVEDLVDVAFPDYDGLCPRIVFDPIASKKELAAEALATLVRDKVIQPDRDLEEEIRRRYSLPGKRPRQEAEADGSITAPEDKAKHAEPAELAQLVDAAKSLMELGMSKDQALIATGLDKLMESTPGEPPGEEVVSDG</sequence>
<reference evidence="2" key="1">
    <citation type="submission" date="2022-04" db="EMBL/GenBank/DDBJ databases">
        <title>Corynebacterium kalidii LD5P10.</title>
        <authorList>
            <person name="Sun J.Q."/>
        </authorList>
    </citation>
    <scope>NUCLEOTIDE SEQUENCE</scope>
    <source>
        <strain evidence="2">LD5P10</strain>
    </source>
</reference>
<gene>
    <name evidence="2" type="ORF">MUN33_11160</name>
</gene>
<accession>A0A9X1WMF5</accession>
<dbReference type="InterPro" id="IPR009279">
    <property type="entry name" value="Portal_Mu"/>
</dbReference>
<name>A0A9X1WMF5_9CORY</name>
<dbReference type="AlphaFoldDB" id="A0A9X1WMF5"/>
<dbReference type="Pfam" id="PF06074">
    <property type="entry name" value="Portal_Mu"/>
    <property type="match status" value="1"/>
</dbReference>
<protein>
    <submittedName>
        <fullName evidence="2">DUF935 domain-containing protein</fullName>
    </submittedName>
</protein>
<dbReference type="RefSeq" id="WP_244804991.1">
    <property type="nucleotide sequence ID" value="NZ_JALIEA010000017.1"/>
</dbReference>
<dbReference type="Proteomes" id="UP001139207">
    <property type="component" value="Unassembled WGS sequence"/>
</dbReference>
<feature type="region of interest" description="Disordered" evidence="1">
    <location>
        <begin position="398"/>
        <end position="429"/>
    </location>
</feature>
<keyword evidence="3" id="KW-1185">Reference proteome</keyword>
<dbReference type="EMBL" id="JALIEA010000017">
    <property type="protein sequence ID" value="MCJ7859262.1"/>
    <property type="molecule type" value="Genomic_DNA"/>
</dbReference>